<evidence type="ECO:0000313" key="3">
    <source>
        <dbReference type="Proteomes" id="UP001497522"/>
    </source>
</evidence>
<proteinExistence type="predicted"/>
<feature type="region of interest" description="Disordered" evidence="1">
    <location>
        <begin position="1"/>
        <end position="21"/>
    </location>
</feature>
<keyword evidence="3" id="KW-1185">Reference proteome</keyword>
<sequence length="138" mass="15031">MITAAAGNHASVDGGDGGVKTSRRVSAAMGVQGSIMNPHPDTGFLESRGMLEDLEIATDPDYKLDLAVQLGRLEIAKSHRLKARVLRLEAELPFVEKELLSETNHTHYAYSQGYVPSDVDRSVLTKVLMVPVHLKPKP</sequence>
<protein>
    <submittedName>
        <fullName evidence="2">Uncharacterized protein</fullName>
    </submittedName>
</protein>
<organism evidence="2 3">
    <name type="scientific">Sphagnum jensenii</name>
    <dbReference type="NCBI Taxonomy" id="128206"/>
    <lineage>
        <taxon>Eukaryota</taxon>
        <taxon>Viridiplantae</taxon>
        <taxon>Streptophyta</taxon>
        <taxon>Embryophyta</taxon>
        <taxon>Bryophyta</taxon>
        <taxon>Sphagnophytina</taxon>
        <taxon>Sphagnopsida</taxon>
        <taxon>Sphagnales</taxon>
        <taxon>Sphagnaceae</taxon>
        <taxon>Sphagnum</taxon>
    </lineage>
</organism>
<dbReference type="EMBL" id="OZ023713">
    <property type="protein sequence ID" value="CAK9861435.1"/>
    <property type="molecule type" value="Genomic_DNA"/>
</dbReference>
<dbReference type="Proteomes" id="UP001497522">
    <property type="component" value="Chromosome 12"/>
</dbReference>
<reference evidence="2" key="1">
    <citation type="submission" date="2024-03" db="EMBL/GenBank/DDBJ databases">
        <authorList>
            <consortium name="ELIXIR-Norway"/>
            <consortium name="Elixir Norway"/>
        </authorList>
    </citation>
    <scope>NUCLEOTIDE SEQUENCE</scope>
</reference>
<evidence type="ECO:0000313" key="2">
    <source>
        <dbReference type="EMBL" id="CAK9861435.1"/>
    </source>
</evidence>
<accession>A0ABP1AG86</accession>
<evidence type="ECO:0000256" key="1">
    <source>
        <dbReference type="SAM" id="MobiDB-lite"/>
    </source>
</evidence>
<name>A0ABP1AG86_9BRYO</name>
<gene>
    <name evidence="2" type="ORF">CSSPJE1EN2_LOCUS4430</name>
</gene>